<organism evidence="7 8">
    <name type="scientific">Nocardia transvalensis</name>
    <dbReference type="NCBI Taxonomy" id="37333"/>
    <lineage>
        <taxon>Bacteria</taxon>
        <taxon>Bacillati</taxon>
        <taxon>Actinomycetota</taxon>
        <taxon>Actinomycetes</taxon>
        <taxon>Mycobacteriales</taxon>
        <taxon>Nocardiaceae</taxon>
        <taxon>Nocardia</taxon>
    </lineage>
</organism>
<evidence type="ECO:0000256" key="1">
    <source>
        <dbReference type="ARBA" id="ARBA00022553"/>
    </source>
</evidence>
<dbReference type="CDD" id="cd06170">
    <property type="entry name" value="LuxR_C_like"/>
    <property type="match status" value="1"/>
</dbReference>
<dbReference type="InterPro" id="IPR016032">
    <property type="entry name" value="Sig_transdc_resp-reg_C-effctor"/>
</dbReference>
<dbReference type="GO" id="GO:0003677">
    <property type="term" value="F:DNA binding"/>
    <property type="evidence" value="ECO:0007669"/>
    <property type="project" value="UniProtKB-KW"/>
</dbReference>
<feature type="modified residue" description="4-aspartylphosphate" evidence="3">
    <location>
        <position position="122"/>
    </location>
</feature>
<dbReference type="Proteomes" id="UP000540412">
    <property type="component" value="Unassembled WGS sequence"/>
</dbReference>
<dbReference type="Gene3D" id="1.10.10.10">
    <property type="entry name" value="Winged helix-like DNA-binding domain superfamily/Winged helix DNA-binding domain"/>
    <property type="match status" value="1"/>
</dbReference>
<reference evidence="7 8" key="1">
    <citation type="submission" date="2020-08" db="EMBL/GenBank/DDBJ databases">
        <title>Sequencing the genomes of 1000 actinobacteria strains.</title>
        <authorList>
            <person name="Klenk H.-P."/>
        </authorList>
    </citation>
    <scope>NUCLEOTIDE SEQUENCE [LARGE SCALE GENOMIC DNA]</scope>
    <source>
        <strain evidence="7 8">DSM 43582</strain>
    </source>
</reference>
<keyword evidence="1 3" id="KW-0597">Phosphoprotein</keyword>
<evidence type="ECO:0000259" key="6">
    <source>
        <dbReference type="PROSITE" id="PS50110"/>
    </source>
</evidence>
<dbReference type="PROSITE" id="PS00622">
    <property type="entry name" value="HTH_LUXR_1"/>
    <property type="match status" value="1"/>
</dbReference>
<dbReference type="InterPro" id="IPR001789">
    <property type="entry name" value="Sig_transdc_resp-reg_receiver"/>
</dbReference>
<dbReference type="CDD" id="cd17535">
    <property type="entry name" value="REC_NarL-like"/>
    <property type="match status" value="1"/>
</dbReference>
<name>A0A7W9UK54_9NOCA</name>
<protein>
    <submittedName>
        <fullName evidence="7">DNA-binding NarL/FixJ family response regulator</fullName>
    </submittedName>
</protein>
<dbReference type="PRINTS" id="PR00038">
    <property type="entry name" value="HTHLUXR"/>
</dbReference>
<dbReference type="AlphaFoldDB" id="A0A7W9UK54"/>
<feature type="domain" description="Response regulatory" evidence="6">
    <location>
        <begin position="72"/>
        <end position="188"/>
    </location>
</feature>
<dbReference type="PROSITE" id="PS50043">
    <property type="entry name" value="HTH_LUXR_2"/>
    <property type="match status" value="1"/>
</dbReference>
<evidence type="ECO:0000256" key="2">
    <source>
        <dbReference type="ARBA" id="ARBA00023125"/>
    </source>
</evidence>
<evidence type="ECO:0000256" key="4">
    <source>
        <dbReference type="SAM" id="MobiDB-lite"/>
    </source>
</evidence>
<proteinExistence type="predicted"/>
<comment type="caution">
    <text evidence="7">The sequence shown here is derived from an EMBL/GenBank/DDBJ whole genome shotgun (WGS) entry which is preliminary data.</text>
</comment>
<evidence type="ECO:0000256" key="3">
    <source>
        <dbReference type="PROSITE-ProRule" id="PRU00169"/>
    </source>
</evidence>
<feature type="domain" description="HTH luxR-type" evidence="5">
    <location>
        <begin position="256"/>
        <end position="321"/>
    </location>
</feature>
<dbReference type="Pfam" id="PF00196">
    <property type="entry name" value="GerE"/>
    <property type="match status" value="1"/>
</dbReference>
<dbReference type="InterPro" id="IPR036388">
    <property type="entry name" value="WH-like_DNA-bd_sf"/>
</dbReference>
<feature type="compositionally biased region" description="Basic and acidic residues" evidence="4">
    <location>
        <begin position="54"/>
        <end position="65"/>
    </location>
</feature>
<gene>
    <name evidence="7" type="ORF">BJY24_004272</name>
</gene>
<dbReference type="InterPro" id="IPR058245">
    <property type="entry name" value="NreC/VraR/RcsB-like_REC"/>
</dbReference>
<dbReference type="InterPro" id="IPR000792">
    <property type="entry name" value="Tscrpt_reg_LuxR_C"/>
</dbReference>
<evidence type="ECO:0000259" key="5">
    <source>
        <dbReference type="PROSITE" id="PS50043"/>
    </source>
</evidence>
<keyword evidence="2 7" id="KW-0238">DNA-binding</keyword>
<dbReference type="InterPro" id="IPR051015">
    <property type="entry name" value="EvgA-like"/>
</dbReference>
<dbReference type="GO" id="GO:0000160">
    <property type="term" value="P:phosphorelay signal transduction system"/>
    <property type="evidence" value="ECO:0007669"/>
    <property type="project" value="InterPro"/>
</dbReference>
<dbReference type="SUPFAM" id="SSF46894">
    <property type="entry name" value="C-terminal effector domain of the bipartite response regulators"/>
    <property type="match status" value="1"/>
</dbReference>
<dbReference type="SUPFAM" id="SSF52172">
    <property type="entry name" value="CheY-like"/>
    <property type="match status" value="1"/>
</dbReference>
<dbReference type="PANTHER" id="PTHR45566:SF2">
    <property type="entry name" value="NARL SUBFAMILY"/>
    <property type="match status" value="1"/>
</dbReference>
<dbReference type="EMBL" id="JACHIT010000002">
    <property type="protein sequence ID" value="MBB5915360.1"/>
    <property type="molecule type" value="Genomic_DNA"/>
</dbReference>
<evidence type="ECO:0000313" key="8">
    <source>
        <dbReference type="Proteomes" id="UP000540412"/>
    </source>
</evidence>
<dbReference type="InterPro" id="IPR011006">
    <property type="entry name" value="CheY-like_superfamily"/>
</dbReference>
<dbReference type="PANTHER" id="PTHR45566">
    <property type="entry name" value="HTH-TYPE TRANSCRIPTIONAL REGULATOR YHJB-RELATED"/>
    <property type="match status" value="1"/>
</dbReference>
<dbReference type="SMART" id="SM00421">
    <property type="entry name" value="HTH_LUXR"/>
    <property type="match status" value="1"/>
</dbReference>
<dbReference type="Gene3D" id="3.40.50.2300">
    <property type="match status" value="1"/>
</dbReference>
<dbReference type="PROSITE" id="PS50110">
    <property type="entry name" value="RESPONSE_REGULATORY"/>
    <property type="match status" value="1"/>
</dbReference>
<accession>A0A7W9UK54</accession>
<dbReference type="GO" id="GO:0006355">
    <property type="term" value="P:regulation of DNA-templated transcription"/>
    <property type="evidence" value="ECO:0007669"/>
    <property type="project" value="InterPro"/>
</dbReference>
<keyword evidence="8" id="KW-1185">Reference proteome</keyword>
<feature type="region of interest" description="Disordered" evidence="4">
    <location>
        <begin position="1"/>
        <end position="65"/>
    </location>
</feature>
<dbReference type="RefSeq" id="WP_083905462.1">
    <property type="nucleotide sequence ID" value="NZ_JACHIT010000002.1"/>
</dbReference>
<evidence type="ECO:0000313" key="7">
    <source>
        <dbReference type="EMBL" id="MBB5915360.1"/>
    </source>
</evidence>
<sequence length="334" mass="36551">MAGTSIAEDRHTRQSDTPGCCNAAVAPSDSRGEVDSVDPLMPPCCARRGTTKSSENRTRMETDSDIRERPRRIGFVEDHVAIIRDYLNVTVADCPDLEIVAGAETVAELLAITTELDLVVLDLGHLPDKSRPADNIKVLHDAGVSNVVVLTVGDERRLVQQAAKAGVLSIILKNAPRELLIAALRAGADGNPMPTIDWAASIDHDTHAPDWKPRQREIIELFATGLLGADIAAMLDMSETELVVELKRIIETYKQADSKIPSLSPRELEVLRLYAYGDGAKEIAQTLAIAEDTVRTHIKNIKSKYGRAGRSCNTKAEIRKNAIADGFIDEPRWY</sequence>